<evidence type="ECO:0000256" key="1">
    <source>
        <dbReference type="PROSITE-ProRule" id="PRU00371"/>
    </source>
</evidence>
<comment type="subcellular location">
    <subcellularLocation>
        <location evidence="1">Nucleus</location>
    </subcellularLocation>
</comment>
<dbReference type="PANTHER" id="PTHR12243">
    <property type="entry name" value="MADF DOMAIN TRANSCRIPTION FACTOR"/>
    <property type="match status" value="1"/>
</dbReference>
<dbReference type="InterPro" id="IPR004210">
    <property type="entry name" value="BESS_motif"/>
</dbReference>
<organism evidence="4 5">
    <name type="scientific">Aplysia californica</name>
    <name type="common">California sea hare</name>
    <dbReference type="NCBI Taxonomy" id="6500"/>
    <lineage>
        <taxon>Eukaryota</taxon>
        <taxon>Metazoa</taxon>
        <taxon>Spiralia</taxon>
        <taxon>Lophotrochozoa</taxon>
        <taxon>Mollusca</taxon>
        <taxon>Gastropoda</taxon>
        <taxon>Heterobranchia</taxon>
        <taxon>Euthyneura</taxon>
        <taxon>Tectipleura</taxon>
        <taxon>Aplysiida</taxon>
        <taxon>Aplysioidea</taxon>
        <taxon>Aplysiidae</taxon>
        <taxon>Aplysia</taxon>
    </lineage>
</organism>
<feature type="domain" description="MADF" evidence="2">
    <location>
        <begin position="11"/>
        <end position="101"/>
    </location>
</feature>
<evidence type="ECO:0000259" key="2">
    <source>
        <dbReference type="PROSITE" id="PS51029"/>
    </source>
</evidence>
<feature type="domain" description="BESS" evidence="3">
    <location>
        <begin position="204"/>
        <end position="243"/>
    </location>
</feature>
<protein>
    <submittedName>
        <fullName evidence="5">Uncharacterized protein LOC101847893</fullName>
    </submittedName>
</protein>
<dbReference type="RefSeq" id="XP_005105377.1">
    <property type="nucleotide sequence ID" value="XM_005105320.3"/>
</dbReference>
<dbReference type="Proteomes" id="UP000694888">
    <property type="component" value="Unplaced"/>
</dbReference>
<evidence type="ECO:0000313" key="5">
    <source>
        <dbReference type="RefSeq" id="XP_005105377.1"/>
    </source>
</evidence>
<keyword evidence="1" id="KW-0539">Nucleus</keyword>
<dbReference type="InterPro" id="IPR039353">
    <property type="entry name" value="TF_Adf1"/>
</dbReference>
<dbReference type="PROSITE" id="PS51031">
    <property type="entry name" value="BESS"/>
    <property type="match status" value="1"/>
</dbReference>
<name>A0ABM0JZS4_APLCA</name>
<dbReference type="SMART" id="SM00595">
    <property type="entry name" value="MADF"/>
    <property type="match status" value="1"/>
</dbReference>
<proteinExistence type="predicted"/>
<dbReference type="PROSITE" id="PS51029">
    <property type="entry name" value="MADF"/>
    <property type="match status" value="1"/>
</dbReference>
<gene>
    <name evidence="5" type="primary">LOC101847893</name>
</gene>
<dbReference type="InterPro" id="IPR006578">
    <property type="entry name" value="MADF-dom"/>
</dbReference>
<keyword evidence="4" id="KW-1185">Reference proteome</keyword>
<evidence type="ECO:0000259" key="3">
    <source>
        <dbReference type="PROSITE" id="PS51031"/>
    </source>
</evidence>
<sequence>MPKGNRRLYERLIAAVQLREELYNPQSPNYKDRNLCDAAWIQVAETVGLSPAEAKKTWGTLRSSFCRCLNNEILNFGSATSSPMTKWYLADQMGFMRPFVHRWQAKGGSMGGLYADGLEEGELPIAFKSELPEEGSLYSAMEEASSVSTASSMLSQSDQPAGLPCPEPQFKKQKTDCTPTELDMLKLLNTSASALSPASLKEEEDPDLLFFKGLLPTYKELHRKRQRKIRLEITKMIYAEVEEQEQDEERHNSCADNSMVPIGEQILH</sequence>
<accession>A0ABM0JZS4</accession>
<evidence type="ECO:0000313" key="4">
    <source>
        <dbReference type="Proteomes" id="UP000694888"/>
    </source>
</evidence>
<reference evidence="5" key="1">
    <citation type="submission" date="2025-08" db="UniProtKB">
        <authorList>
            <consortium name="RefSeq"/>
        </authorList>
    </citation>
    <scope>IDENTIFICATION</scope>
</reference>
<dbReference type="Pfam" id="PF02944">
    <property type="entry name" value="BESS"/>
    <property type="match status" value="1"/>
</dbReference>
<dbReference type="GeneID" id="101847893"/>
<dbReference type="PANTHER" id="PTHR12243:SF60">
    <property type="entry name" value="SI:CH211-15D5.12-RELATED"/>
    <property type="match status" value="1"/>
</dbReference>
<dbReference type="Pfam" id="PF10545">
    <property type="entry name" value="MADF_DNA_bdg"/>
    <property type="match status" value="1"/>
</dbReference>